<organism evidence="1 2">
    <name type="scientific">Malus domestica</name>
    <name type="common">Apple</name>
    <name type="synonym">Pyrus malus</name>
    <dbReference type="NCBI Taxonomy" id="3750"/>
    <lineage>
        <taxon>Eukaryota</taxon>
        <taxon>Viridiplantae</taxon>
        <taxon>Streptophyta</taxon>
        <taxon>Embryophyta</taxon>
        <taxon>Tracheophyta</taxon>
        <taxon>Spermatophyta</taxon>
        <taxon>Magnoliopsida</taxon>
        <taxon>eudicotyledons</taxon>
        <taxon>Gunneridae</taxon>
        <taxon>Pentapetalae</taxon>
        <taxon>rosids</taxon>
        <taxon>fabids</taxon>
        <taxon>Rosales</taxon>
        <taxon>Rosaceae</taxon>
        <taxon>Amygdaloideae</taxon>
        <taxon>Maleae</taxon>
        <taxon>Malus</taxon>
    </lineage>
</organism>
<reference evidence="1 2" key="1">
    <citation type="submission" date="2018-10" db="EMBL/GenBank/DDBJ databases">
        <title>A high-quality apple genome assembly.</title>
        <authorList>
            <person name="Hu J."/>
        </authorList>
    </citation>
    <scope>NUCLEOTIDE SEQUENCE [LARGE SCALE GENOMIC DNA]</scope>
    <source>
        <strain evidence="2">cv. HFTH1</strain>
        <tissue evidence="1">Young leaf</tissue>
    </source>
</reference>
<keyword evidence="2" id="KW-1185">Reference proteome</keyword>
<comment type="caution">
    <text evidence="1">The sequence shown here is derived from an EMBL/GenBank/DDBJ whole genome shotgun (WGS) entry which is preliminary data.</text>
</comment>
<protein>
    <submittedName>
        <fullName evidence="1">Uncharacterized protein</fullName>
    </submittedName>
</protein>
<evidence type="ECO:0000313" key="1">
    <source>
        <dbReference type="EMBL" id="RXH70504.1"/>
    </source>
</evidence>
<gene>
    <name evidence="1" type="ORF">DVH24_013250</name>
</gene>
<dbReference type="Proteomes" id="UP000290289">
    <property type="component" value="Chromosome 16"/>
</dbReference>
<accession>A0A498HJK1</accession>
<name>A0A498HJK1_MALDO</name>
<sequence length="74" mass="8347">MSLVGAIRSHRVRSAGLAAMVQDGTIRSHGDKLRVIGSRGAGKHDYERRAEAGLGQVVHNRKTWTTRFLMLRYW</sequence>
<dbReference type="EMBL" id="RDQH01000342">
    <property type="protein sequence ID" value="RXH70504.1"/>
    <property type="molecule type" value="Genomic_DNA"/>
</dbReference>
<evidence type="ECO:0000313" key="2">
    <source>
        <dbReference type="Proteomes" id="UP000290289"/>
    </source>
</evidence>
<proteinExistence type="predicted"/>
<dbReference type="AlphaFoldDB" id="A0A498HJK1"/>